<dbReference type="Proteomes" id="UP000569951">
    <property type="component" value="Unassembled WGS sequence"/>
</dbReference>
<dbReference type="Pfam" id="PF13529">
    <property type="entry name" value="Peptidase_C39_2"/>
    <property type="match status" value="1"/>
</dbReference>
<reference evidence="3 4" key="1">
    <citation type="submission" date="2020-08" db="EMBL/GenBank/DDBJ databases">
        <title>Genomic Encyclopedia of Type Strains, Phase IV (KMG-IV): sequencing the most valuable type-strain genomes for metagenomic binning, comparative biology and taxonomic classification.</title>
        <authorList>
            <person name="Goeker M."/>
        </authorList>
    </citation>
    <scope>NUCLEOTIDE SEQUENCE [LARGE SCALE GENOMIC DNA]</scope>
    <source>
        <strain evidence="3 4">DSM 21458</strain>
    </source>
</reference>
<dbReference type="AlphaFoldDB" id="A0A841I547"/>
<evidence type="ECO:0000313" key="3">
    <source>
        <dbReference type="EMBL" id="MBB6099072.1"/>
    </source>
</evidence>
<keyword evidence="4" id="KW-1185">Reference proteome</keyword>
<sequence length="390" mass="42356">MKRPYLTLALCAALGLSDAAGASAAAKPYITLLKHSDPTDFQGELRGLRLLEDGGATLKLAASGLEQGENAALYGPGRFFAGTFESKPLEAKAGFDTAIASWNAVTPPGTWLQIELRAYRPDGGGRWTRYYNLGVWTSQQAPRRSVDGQKDADGSVSTDTLLLKGKPVYTRVQYRLKLFTRDPKVTPAVRLVAVMTSDSEREKRGLPATPDRSVWGRVLNVPPRSQMVFKDGGEVWCSPTSTSMVLAYWGHEVPVPQAAAATFDATYKGNGNWPFNTAWASTFGLEAYVTRLTSLADVERYIAAGVPVIVSYGWKKGELPGAAIESSNGHLMVVVGFDARGNVVVNDPAGKSDAEVRRTYDRKILERLWLTHSGGTVYLIYPRGHTVAAR</sequence>
<proteinExistence type="predicted"/>
<accession>A0A841I547</accession>
<feature type="domain" description="Peptidase C39-like" evidence="2">
    <location>
        <begin position="219"/>
        <end position="349"/>
    </location>
</feature>
<dbReference type="CDD" id="cd02549">
    <property type="entry name" value="Peptidase_C39A"/>
    <property type="match status" value="1"/>
</dbReference>
<protein>
    <submittedName>
        <fullName evidence="3">Uncharacterized protein YvpB</fullName>
    </submittedName>
</protein>
<evidence type="ECO:0000256" key="1">
    <source>
        <dbReference type="SAM" id="SignalP"/>
    </source>
</evidence>
<evidence type="ECO:0000313" key="4">
    <source>
        <dbReference type="Proteomes" id="UP000569951"/>
    </source>
</evidence>
<dbReference type="Gene3D" id="3.90.70.10">
    <property type="entry name" value="Cysteine proteinases"/>
    <property type="match status" value="1"/>
</dbReference>
<dbReference type="EMBL" id="JACHHG010000009">
    <property type="protein sequence ID" value="MBB6099072.1"/>
    <property type="molecule type" value="Genomic_DNA"/>
</dbReference>
<gene>
    <name evidence="3" type="ORF">HNR42_002508</name>
</gene>
<dbReference type="InterPro" id="IPR039564">
    <property type="entry name" value="Peptidase_C39-like"/>
</dbReference>
<evidence type="ECO:0000259" key="2">
    <source>
        <dbReference type="Pfam" id="PF13529"/>
    </source>
</evidence>
<keyword evidence="1" id="KW-0732">Signal</keyword>
<name>A0A841I547_9DEIO</name>
<dbReference type="RefSeq" id="WP_183987827.1">
    <property type="nucleotide sequence ID" value="NZ_JACHHG010000009.1"/>
</dbReference>
<comment type="caution">
    <text evidence="3">The sequence shown here is derived from an EMBL/GenBank/DDBJ whole genome shotgun (WGS) entry which is preliminary data.</text>
</comment>
<dbReference type="InterPro" id="IPR039563">
    <property type="entry name" value="Peptidase_C39_single_dom"/>
</dbReference>
<feature type="chain" id="PRO_5032528500" evidence="1">
    <location>
        <begin position="25"/>
        <end position="390"/>
    </location>
</feature>
<feature type="signal peptide" evidence="1">
    <location>
        <begin position="1"/>
        <end position="24"/>
    </location>
</feature>
<organism evidence="3 4">
    <name type="scientific">Deinobacterium chartae</name>
    <dbReference type="NCBI Taxonomy" id="521158"/>
    <lineage>
        <taxon>Bacteria</taxon>
        <taxon>Thermotogati</taxon>
        <taxon>Deinococcota</taxon>
        <taxon>Deinococci</taxon>
        <taxon>Deinococcales</taxon>
        <taxon>Deinococcaceae</taxon>
        <taxon>Deinobacterium</taxon>
    </lineage>
</organism>